<dbReference type="EMBL" id="DPRK01000201">
    <property type="protein sequence ID" value="HCY82380.1"/>
    <property type="molecule type" value="Genomic_DNA"/>
</dbReference>
<sequence length="167" mass="19242">MKFVTLFMTIVGFFALTQNLSDIRVAYKEAANDKDKGKVEAFYNLLKDINKQNNVALVAYKGASIALKAKYAETLKDKKEGFIEGVSYIEFAIEKEPNAIEPRFIRLGIQENTPKVLKYKDHIDEDKLFLLKQYKNIPSKNLKSHIKDYILQSKVFSDQEKQSIINQ</sequence>
<dbReference type="RefSeq" id="WP_417854212.1">
    <property type="nucleotide sequence ID" value="NZ_JBLWVC010000059.1"/>
</dbReference>
<evidence type="ECO:0000313" key="2">
    <source>
        <dbReference type="Proteomes" id="UP000263268"/>
    </source>
</evidence>
<evidence type="ECO:0000313" key="1">
    <source>
        <dbReference type="EMBL" id="HCY82380.1"/>
    </source>
</evidence>
<gene>
    <name evidence="1" type="ORF">DHV22_12660</name>
</gene>
<name>A0A3D6BT04_9FLAO</name>
<reference evidence="1 2" key="1">
    <citation type="journal article" date="2018" name="Nat. Biotechnol.">
        <title>A standardized bacterial taxonomy based on genome phylogeny substantially revises the tree of life.</title>
        <authorList>
            <person name="Parks D.H."/>
            <person name="Chuvochina M."/>
            <person name="Waite D.W."/>
            <person name="Rinke C."/>
            <person name="Skarshewski A."/>
            <person name="Chaumeil P.A."/>
            <person name="Hugenholtz P."/>
        </authorList>
    </citation>
    <scope>NUCLEOTIDE SEQUENCE [LARGE SCALE GENOMIC DNA]</scope>
    <source>
        <strain evidence="1">UBA10227</strain>
    </source>
</reference>
<protein>
    <submittedName>
        <fullName evidence="1">Uncharacterized protein</fullName>
    </submittedName>
</protein>
<comment type="caution">
    <text evidence="1">The sequence shown here is derived from an EMBL/GenBank/DDBJ whole genome shotgun (WGS) entry which is preliminary data.</text>
</comment>
<accession>A0A3D6BT04</accession>
<proteinExistence type="predicted"/>
<dbReference type="Proteomes" id="UP000263268">
    <property type="component" value="Unassembled WGS sequence"/>
</dbReference>
<organism evidence="1 2">
    <name type="scientific">Xanthomarina gelatinilytica</name>
    <dbReference type="NCBI Taxonomy" id="1137281"/>
    <lineage>
        <taxon>Bacteria</taxon>
        <taxon>Pseudomonadati</taxon>
        <taxon>Bacteroidota</taxon>
        <taxon>Flavobacteriia</taxon>
        <taxon>Flavobacteriales</taxon>
        <taxon>Flavobacteriaceae</taxon>
        <taxon>Xanthomarina</taxon>
    </lineage>
</organism>
<dbReference type="AlphaFoldDB" id="A0A3D6BT04"/>